<dbReference type="GO" id="GO:0045202">
    <property type="term" value="C:synapse"/>
    <property type="evidence" value="ECO:0007669"/>
    <property type="project" value="GOC"/>
</dbReference>
<keyword evidence="13" id="KW-1185">Reference proteome</keyword>
<dbReference type="Pfam" id="PF00233">
    <property type="entry name" value="PDEase_I"/>
    <property type="match status" value="1"/>
</dbReference>
<feature type="binding site" evidence="7">
    <location>
        <position position="1061"/>
    </location>
    <ligand>
        <name>AMP</name>
        <dbReference type="ChEBI" id="CHEBI:456215"/>
    </ligand>
</feature>
<evidence type="ECO:0000256" key="9">
    <source>
        <dbReference type="RuleBase" id="RU363067"/>
    </source>
</evidence>
<evidence type="ECO:0000313" key="12">
    <source>
        <dbReference type="EnsemblMetazoa" id="SCAU016070-PE"/>
    </source>
</evidence>
<feature type="region of interest" description="Disordered" evidence="10">
    <location>
        <begin position="65"/>
        <end position="97"/>
    </location>
</feature>
<dbReference type="GO" id="GO:0007268">
    <property type="term" value="P:chemical synaptic transmission"/>
    <property type="evidence" value="ECO:0007669"/>
    <property type="project" value="UniProtKB-ARBA"/>
</dbReference>
<keyword evidence="2 8" id="KW-0479">Metal-binding</keyword>
<feature type="binding site" evidence="8">
    <location>
        <position position="943"/>
    </location>
    <ligand>
        <name>Zn(2+)</name>
        <dbReference type="ChEBI" id="CHEBI:29105"/>
        <label>1</label>
    </ligand>
</feature>
<feature type="binding site" evidence="8">
    <location>
        <position position="944"/>
    </location>
    <ligand>
        <name>Zn(2+)</name>
        <dbReference type="ChEBI" id="CHEBI:29105"/>
        <label>1</label>
    </ligand>
</feature>
<dbReference type="GO" id="GO:0007165">
    <property type="term" value="P:signal transduction"/>
    <property type="evidence" value="ECO:0007669"/>
    <property type="project" value="InterPro"/>
</dbReference>
<feature type="region of interest" description="Disordered" evidence="10">
    <location>
        <begin position="431"/>
        <end position="459"/>
    </location>
</feature>
<evidence type="ECO:0000256" key="1">
    <source>
        <dbReference type="ARBA" id="ARBA00011245"/>
    </source>
</evidence>
<dbReference type="GO" id="GO:0001661">
    <property type="term" value="P:conditioned taste aversion"/>
    <property type="evidence" value="ECO:0007669"/>
    <property type="project" value="UniProtKB-ARBA"/>
</dbReference>
<evidence type="ECO:0000259" key="11">
    <source>
        <dbReference type="PROSITE" id="PS51845"/>
    </source>
</evidence>
<dbReference type="InterPro" id="IPR023174">
    <property type="entry name" value="PDEase_CS"/>
</dbReference>
<sequence length="1231" mass="132445">MRLSKFTSQKQLKTTAQKYEQQQQYHECSGKAQMGGFGKRLSGTLSILSSNNSGSCRSIGAGGTGSGINTSSNQHHQRSSFGNGSCISSSSTNNSCHHKRRKSKTFKCFSSTVFRCCLPCRGGSSSAAPATSPPHTPVQTAAQAAVDNSSVKRKRSGKSSLELTDGNESLIATVKKHSLADTIGTSVTTPISLKTLINDVEELDQHYSAADIAAATLASGILPRKAEPETLSDTSISPTAAALQTAAAGGGGSASASSLLSTTTSLLSVATAAGPAGIITTQSSPTTPPNTNSTTTNATSSNINQGNIVATTATPAIGNAASAVASATASTAAAAATANTTSTPSRCCCPPPQTSPLPHIKEEEESEHQLNRQHSVPTDDSTNPTEISHNNNVAANRQLAQTLIDQLSPYTANPSGSSESCTSLSANAATTSSTTGCTAQDFTTSTPSPRIKHKFRKQHKSGWSRIVLAPSGIAGATSCGATNSSETLASNNSSSAATVSAAAHNRLASSSVSALGAPQSNSSQLLPASKMQAEQGSIGDLQKYHSRYLKNRRHTLANVRLSFDVENGQSARSPLEGGSPSAGLVLQNLPQRRESFLYRSDSDFEMSPKSMSRNSSIASERFKEQEASILIDRSHGEDLIVTPFAQILASLRSVRNNLLSLTNVPATNKSRRPTQTSMGRSSTAGIILNQGDEAYTRLATDTIEELDWCLDQLETIQTHRSVSDMASLKFKRMLNKELSHFSESSKSGNQISEYICSTFLDKQQEFDLPSMRLEENTAPALEHNITAANQQRSRSPRGPPMSQISGVKRPLSHTNSFTGERLPTYGVETTHEAGLGTQLAELDTWGIDIFKIGDLSNHRPLTCVAYTVFQSRELLTSLMIPPKNFLNFMSTLEDHYVKDNPFHNSLHAADVTQSTNVLLNTPALEGVFTPLEVGGALFAACIHDVDHPGLTNQFLVNSSSELALMYNDESVLENHHLAVAFKLLQNQGCDIFCNMQKKQRQTLRKMVIDIVLSTDMSKHMSLLADLKTMVETKKVAGSGVLLLDNYTDRIQVLENLVHCADLSNPTKPLPLYKRWVGLLMEEFFLQGDKERESGMDISPMCDRYNSTIEKSQVGFIDYIVHPLWETWADLVHPDAQDILDTLEENRDYYQSMIPPSPPPSQADEQLASNDDKIRFQVTLEEYDQENLAELEEGDETAAERGDDVINASDTMTTAGDNKPSGSQNQPHHAGM</sequence>
<feature type="region of interest" description="Disordered" evidence="10">
    <location>
        <begin position="786"/>
        <end position="822"/>
    </location>
</feature>
<dbReference type="GO" id="GO:0046872">
    <property type="term" value="F:metal ion binding"/>
    <property type="evidence" value="ECO:0007669"/>
    <property type="project" value="UniProtKB-KW"/>
</dbReference>
<reference evidence="12" key="1">
    <citation type="submission" date="2020-05" db="UniProtKB">
        <authorList>
            <consortium name="EnsemblMetazoa"/>
        </authorList>
    </citation>
    <scope>IDENTIFICATION</scope>
    <source>
        <strain evidence="12">USDA</strain>
    </source>
</reference>
<feature type="region of interest" description="Disordered" evidence="10">
    <location>
        <begin position="340"/>
        <end position="389"/>
    </location>
</feature>
<dbReference type="InterPro" id="IPR036971">
    <property type="entry name" value="PDEase_catalytic_dom_sf"/>
</dbReference>
<dbReference type="SUPFAM" id="SSF109604">
    <property type="entry name" value="HD-domain/PDEase-like"/>
    <property type="match status" value="1"/>
</dbReference>
<dbReference type="GO" id="GO:0007623">
    <property type="term" value="P:circadian rhythm"/>
    <property type="evidence" value="ECO:0007669"/>
    <property type="project" value="UniProtKB-ARBA"/>
</dbReference>
<feature type="binding site" evidence="7">
    <location>
        <position position="944"/>
    </location>
    <ligand>
        <name>AMP</name>
        <dbReference type="ChEBI" id="CHEBI:456215"/>
    </ligand>
</feature>
<evidence type="ECO:0000256" key="3">
    <source>
        <dbReference type="ARBA" id="ARBA00022801"/>
    </source>
</evidence>
<evidence type="ECO:0000256" key="2">
    <source>
        <dbReference type="ARBA" id="ARBA00022723"/>
    </source>
</evidence>
<dbReference type="OrthoDB" id="189220at2759"/>
<evidence type="ECO:0000256" key="7">
    <source>
        <dbReference type="PIRSR" id="PIRSR623088-2"/>
    </source>
</evidence>
<feature type="compositionally biased region" description="Acidic residues" evidence="10">
    <location>
        <begin position="1184"/>
        <end position="1196"/>
    </location>
</feature>
<dbReference type="FunFam" id="1.10.1300.10:FF:000001">
    <property type="entry name" value="Phosphodiesterase"/>
    <property type="match status" value="1"/>
</dbReference>
<dbReference type="EC" id="3.1.4.-" evidence="9"/>
<dbReference type="PANTHER" id="PTHR11347">
    <property type="entry name" value="CYCLIC NUCLEOTIDE PHOSPHODIESTERASE"/>
    <property type="match status" value="1"/>
</dbReference>
<feature type="compositionally biased region" description="Polar residues" evidence="10">
    <location>
        <begin position="1207"/>
        <end position="1231"/>
    </location>
</feature>
<dbReference type="Gene3D" id="1.10.1300.10">
    <property type="entry name" value="3'5'-cyclic nucleotide phosphodiesterase, catalytic domain"/>
    <property type="match status" value="1"/>
</dbReference>
<gene>
    <name evidence="12" type="primary">106088524</name>
</gene>
<feature type="binding site" evidence="7">
    <location>
        <begin position="903"/>
        <end position="907"/>
    </location>
    <ligand>
        <name>AMP</name>
        <dbReference type="ChEBI" id="CHEBI:456215"/>
    </ligand>
</feature>
<dbReference type="GO" id="GO:0040040">
    <property type="term" value="P:thermosensory behavior"/>
    <property type="evidence" value="ECO:0007669"/>
    <property type="project" value="UniProtKB-ARBA"/>
</dbReference>
<feature type="binding site" evidence="8">
    <location>
        <position position="907"/>
    </location>
    <ligand>
        <name>Zn(2+)</name>
        <dbReference type="ChEBI" id="CHEBI:29105"/>
        <label>1</label>
    </ligand>
</feature>
<dbReference type="Proteomes" id="UP000095300">
    <property type="component" value="Unassembled WGS sequence"/>
</dbReference>
<evidence type="ECO:0000256" key="4">
    <source>
        <dbReference type="ARBA" id="ARBA00023149"/>
    </source>
</evidence>
<accession>A0A1I8QD92</accession>
<comment type="subunit">
    <text evidence="1">Monomer.</text>
</comment>
<feature type="binding site" evidence="8">
    <location>
        <position position="1061"/>
    </location>
    <ligand>
        <name>Zn(2+)</name>
        <dbReference type="ChEBI" id="CHEBI:29105"/>
        <label>1</label>
    </ligand>
</feature>
<dbReference type="Pfam" id="PF18100">
    <property type="entry name" value="PDE4_UCR"/>
    <property type="match status" value="1"/>
</dbReference>
<dbReference type="VEuPathDB" id="VectorBase:SCAU016070"/>
<keyword evidence="4" id="KW-0114">cAMP</keyword>
<dbReference type="STRING" id="35570.A0A1I8QD92"/>
<dbReference type="GO" id="GO:0007615">
    <property type="term" value="P:anesthesia-resistant memory"/>
    <property type="evidence" value="ECO:0007669"/>
    <property type="project" value="UniProtKB-ARBA"/>
</dbReference>
<dbReference type="InterPro" id="IPR023088">
    <property type="entry name" value="PDEase"/>
</dbReference>
<dbReference type="AlphaFoldDB" id="A0A1I8QD92"/>
<dbReference type="EnsemblMetazoa" id="SCAU016070-RE">
    <property type="protein sequence ID" value="SCAU016070-PE"/>
    <property type="gene ID" value="SCAU016070"/>
</dbReference>
<organism evidence="12 13">
    <name type="scientific">Stomoxys calcitrans</name>
    <name type="common">Stable fly</name>
    <name type="synonym">Conops calcitrans</name>
    <dbReference type="NCBI Taxonomy" id="35570"/>
    <lineage>
        <taxon>Eukaryota</taxon>
        <taxon>Metazoa</taxon>
        <taxon>Ecdysozoa</taxon>
        <taxon>Arthropoda</taxon>
        <taxon>Hexapoda</taxon>
        <taxon>Insecta</taxon>
        <taxon>Pterygota</taxon>
        <taxon>Neoptera</taxon>
        <taxon>Endopterygota</taxon>
        <taxon>Diptera</taxon>
        <taxon>Brachycera</taxon>
        <taxon>Muscomorpha</taxon>
        <taxon>Muscoidea</taxon>
        <taxon>Muscidae</taxon>
        <taxon>Stomoxys</taxon>
    </lineage>
</organism>
<evidence type="ECO:0000256" key="10">
    <source>
        <dbReference type="SAM" id="MobiDB-lite"/>
    </source>
</evidence>
<dbReference type="GO" id="GO:0007614">
    <property type="term" value="P:short-term memory"/>
    <property type="evidence" value="ECO:0007669"/>
    <property type="project" value="UniProtKB-ARBA"/>
</dbReference>
<feature type="compositionally biased region" description="Basic and acidic residues" evidence="10">
    <location>
        <begin position="359"/>
        <end position="370"/>
    </location>
</feature>
<dbReference type="GO" id="GO:0008355">
    <property type="term" value="P:olfactory learning"/>
    <property type="evidence" value="ECO:0007669"/>
    <property type="project" value="UniProtKB-ARBA"/>
</dbReference>
<dbReference type="CDD" id="cd00077">
    <property type="entry name" value="HDc"/>
    <property type="match status" value="1"/>
</dbReference>
<feature type="region of interest" description="Disordered" evidence="10">
    <location>
        <begin position="1184"/>
        <end position="1231"/>
    </location>
</feature>
<feature type="binding site" evidence="8">
    <location>
        <position position="944"/>
    </location>
    <ligand>
        <name>Zn(2+)</name>
        <dbReference type="ChEBI" id="CHEBI:29105"/>
        <label>2</label>
    </ligand>
</feature>
<comment type="function">
    <text evidence="5">Hydrolyzes the second messenger cAMP, which is a key regulator of many important physiological processes. Vital for female fertility. Required for learning/memory.</text>
</comment>
<dbReference type="GO" id="GO:0007619">
    <property type="term" value="P:courtship behavior"/>
    <property type="evidence" value="ECO:0007669"/>
    <property type="project" value="UniProtKB-ARBA"/>
</dbReference>
<dbReference type="InterPro" id="IPR002073">
    <property type="entry name" value="PDEase_catalytic_dom"/>
</dbReference>
<dbReference type="PRINTS" id="PR00387">
    <property type="entry name" value="PDIESTERASE1"/>
</dbReference>
<dbReference type="InterPro" id="IPR003607">
    <property type="entry name" value="HD/PDEase_dom"/>
</dbReference>
<protein>
    <recommendedName>
        <fullName evidence="9">Phosphodiesterase</fullName>
        <ecNumber evidence="9">3.1.4.-</ecNumber>
    </recommendedName>
</protein>
<dbReference type="GO" id="GO:0004114">
    <property type="term" value="F:3',5'-cyclic-nucleotide phosphodiesterase activity"/>
    <property type="evidence" value="ECO:0007669"/>
    <property type="project" value="InterPro"/>
</dbReference>
<feature type="compositionally biased region" description="Polar residues" evidence="10">
    <location>
        <begin position="372"/>
        <end position="389"/>
    </location>
</feature>
<feature type="binding site" evidence="7">
    <location>
        <position position="1112"/>
    </location>
    <ligand>
        <name>AMP</name>
        <dbReference type="ChEBI" id="CHEBI:456215"/>
    </ligand>
</feature>
<evidence type="ECO:0000256" key="6">
    <source>
        <dbReference type="PIRSR" id="PIRSR623088-1"/>
    </source>
</evidence>
<dbReference type="PROSITE" id="PS51845">
    <property type="entry name" value="PDEASE_I_2"/>
    <property type="match status" value="1"/>
</dbReference>
<dbReference type="GO" id="GO:0048675">
    <property type="term" value="P:axon extension"/>
    <property type="evidence" value="ECO:0007669"/>
    <property type="project" value="UniProtKB-ARBA"/>
</dbReference>
<comment type="similarity">
    <text evidence="9">Belongs to the cyclic nucleotide phosphodiesterase family.</text>
</comment>
<feature type="compositionally biased region" description="Low complexity" evidence="10">
    <location>
        <begin position="67"/>
        <end position="95"/>
    </location>
</feature>
<feature type="active site" description="Proton donor" evidence="6">
    <location>
        <position position="903"/>
    </location>
</feature>
<dbReference type="InterPro" id="IPR040844">
    <property type="entry name" value="PDE4_UCR"/>
</dbReference>
<feature type="region of interest" description="Disordered" evidence="10">
    <location>
        <begin position="278"/>
        <end position="302"/>
    </location>
</feature>
<dbReference type="PROSITE" id="PS00126">
    <property type="entry name" value="PDEASE_I_1"/>
    <property type="match status" value="1"/>
</dbReference>
<evidence type="ECO:0000256" key="5">
    <source>
        <dbReference type="ARBA" id="ARBA00053071"/>
    </source>
</evidence>
<name>A0A1I8QD92_STOCA</name>
<evidence type="ECO:0000313" key="13">
    <source>
        <dbReference type="Proteomes" id="UP000095300"/>
    </source>
</evidence>
<dbReference type="GO" id="GO:0046958">
    <property type="term" value="P:nonassociative learning"/>
    <property type="evidence" value="ECO:0007669"/>
    <property type="project" value="UniProtKB-ARBA"/>
</dbReference>
<proteinExistence type="inferred from homology"/>
<feature type="domain" description="PDEase" evidence="11">
    <location>
        <begin position="827"/>
        <end position="1156"/>
    </location>
</feature>
<evidence type="ECO:0000256" key="8">
    <source>
        <dbReference type="PIRSR" id="PIRSR623088-3"/>
    </source>
</evidence>
<comment type="cofactor">
    <cofactor evidence="9">
        <name>a divalent metal cation</name>
        <dbReference type="ChEBI" id="CHEBI:60240"/>
    </cofactor>
    <text evidence="9">Binds 2 divalent metal cations per subunit. Site 1 may preferentially bind zinc ions, while site 2 has a preference for magnesium and/or manganese ions.</text>
</comment>
<feature type="compositionally biased region" description="Basic residues" evidence="10">
    <location>
        <begin position="450"/>
        <end position="459"/>
    </location>
</feature>
<keyword evidence="3 9" id="KW-0378">Hydrolase</keyword>